<accession>A0A1W2GLV4</accession>
<organism evidence="8 9">
    <name type="scientific">Reichenbachiella faecimaris</name>
    <dbReference type="NCBI Taxonomy" id="692418"/>
    <lineage>
        <taxon>Bacteria</taxon>
        <taxon>Pseudomonadati</taxon>
        <taxon>Bacteroidota</taxon>
        <taxon>Cytophagia</taxon>
        <taxon>Cytophagales</taxon>
        <taxon>Reichenbachiellaceae</taxon>
        <taxon>Reichenbachiella</taxon>
    </lineage>
</organism>
<gene>
    <name evidence="8" type="ORF">SAMN04488029_3385</name>
</gene>
<dbReference type="Pfam" id="PF22544">
    <property type="entry name" value="HYDIN_VesB_CFA65-like_Ig"/>
    <property type="match status" value="1"/>
</dbReference>
<evidence type="ECO:0000259" key="6">
    <source>
        <dbReference type="Pfam" id="PF18962"/>
    </source>
</evidence>
<dbReference type="RefSeq" id="WP_139793951.1">
    <property type="nucleotide sequence ID" value="NZ_FWYF01000004.1"/>
</dbReference>
<dbReference type="Proteomes" id="UP000192472">
    <property type="component" value="Unassembled WGS sequence"/>
</dbReference>
<dbReference type="InterPro" id="IPR053879">
    <property type="entry name" value="HYDIN_VesB_CFA65-like_Ig"/>
</dbReference>
<evidence type="ECO:0000256" key="5">
    <source>
        <dbReference type="ARBA" id="ARBA00023273"/>
    </source>
</evidence>
<dbReference type="NCBIfam" id="NF012200">
    <property type="entry name" value="choice_anch_D"/>
    <property type="match status" value="1"/>
</dbReference>
<feature type="non-terminal residue" evidence="8">
    <location>
        <position position="1"/>
    </location>
</feature>
<dbReference type="OrthoDB" id="9798386at2"/>
<evidence type="ECO:0000256" key="3">
    <source>
        <dbReference type="ARBA" id="ARBA00022490"/>
    </source>
</evidence>
<keyword evidence="4" id="KW-0969">Cilium</keyword>
<evidence type="ECO:0000256" key="4">
    <source>
        <dbReference type="ARBA" id="ARBA00023069"/>
    </source>
</evidence>
<dbReference type="AlphaFoldDB" id="A0A1W2GLV4"/>
<dbReference type="EMBL" id="FWYF01000004">
    <property type="protein sequence ID" value="SMD37639.1"/>
    <property type="molecule type" value="Genomic_DNA"/>
</dbReference>
<dbReference type="InterPro" id="IPR013783">
    <property type="entry name" value="Ig-like_fold"/>
</dbReference>
<evidence type="ECO:0000313" key="9">
    <source>
        <dbReference type="Proteomes" id="UP000192472"/>
    </source>
</evidence>
<sequence>QEITITADATGLNGGEYSADIVIESNDPENPTLTIPYTLTVTGSPNMEVNTSELDFGDVFVGREVSLLLQITNTGTETLEVSNLIINDANYSTDENSFSVAPGESSMIEIFYEPQSEGSHSAILNIESNDPNQETLTVELSASGVVPPEIVVQTTVIETVILPGDYKAKYLTFSNVGQADLEWTATLDFLSDDTSWLYLFEQTGSLSPGSDKSIGIGIEARYLINGFYHASILIYSNDPSNPLEVINLELEVTNQNILRLGYEQVEVEASVTNVTIPIETNQYDVQVSSVSNWIAYENHQDEVIVSFTINSSTSSRNASIEVTAGEASATCTIIQKANTVLDVSPENSSNLNLFPNPNYGELNISSTEIASLELMDVSGKSYELDYVKDAEVIRVNLTQLNNGIYYVKIAMNDGTVEIKKVILQK</sequence>
<dbReference type="STRING" id="692418.SAMN04488029_3385"/>
<dbReference type="GO" id="GO:0005737">
    <property type="term" value="C:cytoplasm"/>
    <property type="evidence" value="ECO:0007669"/>
    <property type="project" value="UniProtKB-SubCell"/>
</dbReference>
<proteinExistence type="predicted"/>
<protein>
    <submittedName>
        <fullName evidence="8">Por secretion system C-terminal sorting domain-containing protein</fullName>
    </submittedName>
</protein>
<evidence type="ECO:0000256" key="1">
    <source>
        <dbReference type="ARBA" id="ARBA00004138"/>
    </source>
</evidence>
<dbReference type="Pfam" id="PF18962">
    <property type="entry name" value="Por_Secre_tail"/>
    <property type="match status" value="1"/>
</dbReference>
<evidence type="ECO:0000259" key="7">
    <source>
        <dbReference type="Pfam" id="PF22544"/>
    </source>
</evidence>
<feature type="domain" description="Secretion system C-terminal sorting" evidence="6">
    <location>
        <begin position="353"/>
        <end position="422"/>
    </location>
</feature>
<name>A0A1W2GLV4_REIFA</name>
<dbReference type="NCBIfam" id="TIGR04183">
    <property type="entry name" value="Por_Secre_tail"/>
    <property type="match status" value="1"/>
</dbReference>
<comment type="subcellular location">
    <subcellularLocation>
        <location evidence="1">Cell projection</location>
        <location evidence="1">Cilium</location>
    </subcellularLocation>
    <subcellularLocation>
        <location evidence="2">Cytoplasm</location>
    </subcellularLocation>
</comment>
<evidence type="ECO:0000256" key="2">
    <source>
        <dbReference type="ARBA" id="ARBA00004496"/>
    </source>
</evidence>
<keyword evidence="9" id="KW-1185">Reference proteome</keyword>
<keyword evidence="5" id="KW-0966">Cell projection</keyword>
<evidence type="ECO:0000313" key="8">
    <source>
        <dbReference type="EMBL" id="SMD37639.1"/>
    </source>
</evidence>
<dbReference type="Gene3D" id="2.60.40.10">
    <property type="entry name" value="Immunoglobulins"/>
    <property type="match status" value="1"/>
</dbReference>
<reference evidence="8 9" key="1">
    <citation type="submission" date="2017-04" db="EMBL/GenBank/DDBJ databases">
        <authorList>
            <person name="Afonso C.L."/>
            <person name="Miller P.J."/>
            <person name="Scott M.A."/>
            <person name="Spackman E."/>
            <person name="Goraichik I."/>
            <person name="Dimitrov K.M."/>
            <person name="Suarez D.L."/>
            <person name="Swayne D.E."/>
        </authorList>
    </citation>
    <scope>NUCLEOTIDE SEQUENCE [LARGE SCALE GENOMIC DNA]</scope>
    <source>
        <strain evidence="8 9">DSM 26133</strain>
    </source>
</reference>
<dbReference type="InterPro" id="IPR026444">
    <property type="entry name" value="Secre_tail"/>
</dbReference>
<keyword evidence="3" id="KW-0963">Cytoplasm</keyword>
<feature type="domain" description="HYDIN/VesB/CFA65-like Ig-like" evidence="7">
    <location>
        <begin position="45"/>
        <end position="139"/>
    </location>
</feature>